<dbReference type="Proteomes" id="UP000747542">
    <property type="component" value="Unassembled WGS sequence"/>
</dbReference>
<proteinExistence type="predicted"/>
<name>A0A8J5KD53_HOMAM</name>
<reference evidence="2" key="1">
    <citation type="journal article" date="2021" name="Sci. Adv.">
        <title>The American lobster genome reveals insights on longevity, neural, and immune adaptations.</title>
        <authorList>
            <person name="Polinski J.M."/>
            <person name="Zimin A.V."/>
            <person name="Clark K.F."/>
            <person name="Kohn A.B."/>
            <person name="Sadowski N."/>
            <person name="Timp W."/>
            <person name="Ptitsyn A."/>
            <person name="Khanna P."/>
            <person name="Romanova D.Y."/>
            <person name="Williams P."/>
            <person name="Greenwood S.J."/>
            <person name="Moroz L.L."/>
            <person name="Walt D.R."/>
            <person name="Bodnar A.G."/>
        </authorList>
    </citation>
    <scope>NUCLEOTIDE SEQUENCE</scope>
    <source>
        <strain evidence="2">GMGI-L3</strain>
    </source>
</reference>
<sequence length="101" mass="11332">MSRVNNLLSPSPLPRSRSGEHGYYDRSLEYVRPYSGVRPQFKTVAGTGGGNFPYGVSSEEMVYHWATQGNAGLTRSARIDALNLSEQWRNRPLRNISNNLC</sequence>
<dbReference type="AlphaFoldDB" id="A0A8J5KD53"/>
<evidence type="ECO:0000313" key="2">
    <source>
        <dbReference type="EMBL" id="KAG7170343.1"/>
    </source>
</evidence>
<feature type="compositionally biased region" description="Low complexity" evidence="1">
    <location>
        <begin position="1"/>
        <end position="16"/>
    </location>
</feature>
<feature type="region of interest" description="Disordered" evidence="1">
    <location>
        <begin position="1"/>
        <end position="21"/>
    </location>
</feature>
<accession>A0A8J5KD53</accession>
<comment type="caution">
    <text evidence="2">The sequence shown here is derived from an EMBL/GenBank/DDBJ whole genome shotgun (WGS) entry which is preliminary data.</text>
</comment>
<keyword evidence="3" id="KW-1185">Reference proteome</keyword>
<evidence type="ECO:0000256" key="1">
    <source>
        <dbReference type="SAM" id="MobiDB-lite"/>
    </source>
</evidence>
<evidence type="ECO:0000313" key="3">
    <source>
        <dbReference type="Proteomes" id="UP000747542"/>
    </source>
</evidence>
<protein>
    <submittedName>
        <fullName evidence="2">Uncharacterized protein</fullName>
    </submittedName>
</protein>
<dbReference type="EMBL" id="JAHLQT010014436">
    <property type="protein sequence ID" value="KAG7170343.1"/>
    <property type="molecule type" value="Genomic_DNA"/>
</dbReference>
<gene>
    <name evidence="2" type="ORF">Hamer_G016159</name>
</gene>
<organism evidence="2 3">
    <name type="scientific">Homarus americanus</name>
    <name type="common">American lobster</name>
    <dbReference type="NCBI Taxonomy" id="6706"/>
    <lineage>
        <taxon>Eukaryota</taxon>
        <taxon>Metazoa</taxon>
        <taxon>Ecdysozoa</taxon>
        <taxon>Arthropoda</taxon>
        <taxon>Crustacea</taxon>
        <taxon>Multicrustacea</taxon>
        <taxon>Malacostraca</taxon>
        <taxon>Eumalacostraca</taxon>
        <taxon>Eucarida</taxon>
        <taxon>Decapoda</taxon>
        <taxon>Pleocyemata</taxon>
        <taxon>Astacidea</taxon>
        <taxon>Nephropoidea</taxon>
        <taxon>Nephropidae</taxon>
        <taxon>Homarus</taxon>
    </lineage>
</organism>